<reference evidence="1" key="1">
    <citation type="submission" date="2018-05" db="EMBL/GenBank/DDBJ databases">
        <authorList>
            <person name="Lanie J.A."/>
            <person name="Ng W.-L."/>
            <person name="Kazmierczak K.M."/>
            <person name="Andrzejewski T.M."/>
            <person name="Davidsen T.M."/>
            <person name="Wayne K.J."/>
            <person name="Tettelin H."/>
            <person name="Glass J.I."/>
            <person name="Rusch D."/>
            <person name="Podicherti R."/>
            <person name="Tsui H.-C.T."/>
            <person name="Winkler M.E."/>
        </authorList>
    </citation>
    <scope>NUCLEOTIDE SEQUENCE</scope>
</reference>
<accession>A0A381WD92</accession>
<protein>
    <submittedName>
        <fullName evidence="1">Uncharacterized protein</fullName>
    </submittedName>
</protein>
<sequence>MKGANIIDCDMSSRPKGEICQSTDILEDPSHTFGMTNF</sequence>
<organism evidence="1">
    <name type="scientific">marine metagenome</name>
    <dbReference type="NCBI Taxonomy" id="408172"/>
    <lineage>
        <taxon>unclassified sequences</taxon>
        <taxon>metagenomes</taxon>
        <taxon>ecological metagenomes</taxon>
    </lineage>
</organism>
<proteinExistence type="predicted"/>
<gene>
    <name evidence="1" type="ORF">METZ01_LOCUS103135</name>
</gene>
<dbReference type="EMBL" id="UINC01011387">
    <property type="protein sequence ID" value="SVA50281.1"/>
    <property type="molecule type" value="Genomic_DNA"/>
</dbReference>
<dbReference type="AlphaFoldDB" id="A0A381WD92"/>
<evidence type="ECO:0000313" key="1">
    <source>
        <dbReference type="EMBL" id="SVA50281.1"/>
    </source>
</evidence>
<name>A0A381WD92_9ZZZZ</name>